<evidence type="ECO:0000313" key="1">
    <source>
        <dbReference type="EMBL" id="MDK2595821.1"/>
    </source>
</evidence>
<keyword evidence="2" id="KW-1185">Reference proteome</keyword>
<accession>A0ABT7ELC0</accession>
<gene>
    <name evidence="1" type="ORF">QNM18_12250</name>
</gene>
<dbReference type="EMBL" id="JASJUT010000004">
    <property type="protein sequence ID" value="MDK2595821.1"/>
    <property type="molecule type" value="Genomic_DNA"/>
</dbReference>
<protein>
    <recommendedName>
        <fullName evidence="3">Natural product</fullName>
    </recommendedName>
</protein>
<comment type="caution">
    <text evidence="1">The sequence shown here is derived from an EMBL/GenBank/DDBJ whole genome shotgun (WGS) entry which is preliminary data.</text>
</comment>
<organism evidence="1 2">
    <name type="scientific">Pseudoalteromonas obscura</name>
    <dbReference type="NCBI Taxonomy" id="3048491"/>
    <lineage>
        <taxon>Bacteria</taxon>
        <taxon>Pseudomonadati</taxon>
        <taxon>Pseudomonadota</taxon>
        <taxon>Gammaproteobacteria</taxon>
        <taxon>Alteromonadales</taxon>
        <taxon>Pseudoalteromonadaceae</taxon>
        <taxon>Pseudoalteromonas</taxon>
    </lineage>
</organism>
<evidence type="ECO:0008006" key="3">
    <source>
        <dbReference type="Google" id="ProtNLM"/>
    </source>
</evidence>
<sequence>MMKLNLKTKKLANLSNKVVTQHLTDKVAGGAVITGCYFPCKPQTHTGK</sequence>
<proteinExistence type="predicted"/>
<dbReference type="Proteomes" id="UP001231915">
    <property type="component" value="Unassembled WGS sequence"/>
</dbReference>
<reference evidence="1 2" key="1">
    <citation type="submission" date="2023-05" db="EMBL/GenBank/DDBJ databases">
        <title>Pseudoalteromonas ardens sp. nov., Pseudoalteromonas obscura sp. nov., and Pseudoalteromonas umbrosa sp. nov., isolated from the coral Montipora capitata.</title>
        <authorList>
            <person name="Thomas E.M."/>
            <person name="Smith E.M."/>
            <person name="Papke E."/>
            <person name="Shlafstein M.D."/>
            <person name="Oline D.K."/>
            <person name="Videau P."/>
            <person name="Saw J.H."/>
            <person name="Strangman W.K."/>
            <person name="Ushijima B."/>
        </authorList>
    </citation>
    <scope>NUCLEOTIDE SEQUENCE [LARGE SCALE GENOMIC DNA]</scope>
    <source>
        <strain evidence="1 2">P94</strain>
    </source>
</reference>
<dbReference type="RefSeq" id="WP_155735414.1">
    <property type="nucleotide sequence ID" value="NZ_JASJUT010000004.1"/>
</dbReference>
<name>A0ABT7ELC0_9GAMM</name>
<evidence type="ECO:0000313" key="2">
    <source>
        <dbReference type="Proteomes" id="UP001231915"/>
    </source>
</evidence>